<proteinExistence type="predicted"/>
<dbReference type="Pfam" id="PF19817">
    <property type="entry name" value="DUF6300"/>
    <property type="match status" value="1"/>
</dbReference>
<evidence type="ECO:0000313" key="1">
    <source>
        <dbReference type="EMBL" id="GAA4629726.1"/>
    </source>
</evidence>
<organism evidence="1 2">
    <name type="scientific">Actinoallomurus vinaceus</name>
    <dbReference type="NCBI Taxonomy" id="1080074"/>
    <lineage>
        <taxon>Bacteria</taxon>
        <taxon>Bacillati</taxon>
        <taxon>Actinomycetota</taxon>
        <taxon>Actinomycetes</taxon>
        <taxon>Streptosporangiales</taxon>
        <taxon>Thermomonosporaceae</taxon>
        <taxon>Actinoallomurus</taxon>
    </lineage>
</organism>
<protein>
    <submittedName>
        <fullName evidence="1">Uncharacterized protein</fullName>
    </submittedName>
</protein>
<dbReference type="EMBL" id="BAABHK010000007">
    <property type="protein sequence ID" value="GAA4629726.1"/>
    <property type="molecule type" value="Genomic_DNA"/>
</dbReference>
<gene>
    <name evidence="1" type="ORF">GCM10023196_052240</name>
</gene>
<comment type="caution">
    <text evidence="1">The sequence shown here is derived from an EMBL/GenBank/DDBJ whole genome shotgun (WGS) entry which is preliminary data.</text>
</comment>
<name>A0ABP8UFB2_9ACTN</name>
<sequence length="115" mass="12660">MTAEPTHHRARSTWRACPRCAGEILAVLRMPHGWPTEQGTEVNGTAEILLCAHCDGDDPVTGPIAAFFAVHGIATDRTIGVLARLIRRWIENARPPHLDQAALDAEVDAWYRGEL</sequence>
<dbReference type="Proteomes" id="UP001501442">
    <property type="component" value="Unassembled WGS sequence"/>
</dbReference>
<keyword evidence="2" id="KW-1185">Reference proteome</keyword>
<dbReference type="InterPro" id="IPR046267">
    <property type="entry name" value="DUF6300"/>
</dbReference>
<evidence type="ECO:0000313" key="2">
    <source>
        <dbReference type="Proteomes" id="UP001501442"/>
    </source>
</evidence>
<reference evidence="2" key="1">
    <citation type="journal article" date="2019" name="Int. J. Syst. Evol. Microbiol.">
        <title>The Global Catalogue of Microorganisms (GCM) 10K type strain sequencing project: providing services to taxonomists for standard genome sequencing and annotation.</title>
        <authorList>
            <consortium name="The Broad Institute Genomics Platform"/>
            <consortium name="The Broad Institute Genome Sequencing Center for Infectious Disease"/>
            <person name="Wu L."/>
            <person name="Ma J."/>
        </authorList>
    </citation>
    <scope>NUCLEOTIDE SEQUENCE [LARGE SCALE GENOMIC DNA]</scope>
    <source>
        <strain evidence="2">JCM 17939</strain>
    </source>
</reference>
<dbReference type="RefSeq" id="WP_345433633.1">
    <property type="nucleotide sequence ID" value="NZ_BAABHK010000007.1"/>
</dbReference>
<accession>A0ABP8UFB2</accession>